<dbReference type="Pfam" id="PF13786">
    <property type="entry name" value="DUF4179"/>
    <property type="match status" value="1"/>
</dbReference>
<comment type="caution">
    <text evidence="3">The sequence shown here is derived from an EMBL/GenBank/DDBJ whole genome shotgun (WGS) entry which is preliminary data.</text>
</comment>
<keyword evidence="1" id="KW-0472">Membrane</keyword>
<evidence type="ECO:0000256" key="1">
    <source>
        <dbReference type="SAM" id="Phobius"/>
    </source>
</evidence>
<gene>
    <name evidence="3" type="ORF">H8716_17285</name>
</gene>
<name>A0ABR7NEC3_9FIRM</name>
<proteinExistence type="predicted"/>
<dbReference type="InterPro" id="IPR025436">
    <property type="entry name" value="DUF4179"/>
</dbReference>
<evidence type="ECO:0000313" key="3">
    <source>
        <dbReference type="EMBL" id="MBC8574774.1"/>
    </source>
</evidence>
<organism evidence="3 4">
    <name type="scientific">Jingyaoa shaoxingensis</name>
    <dbReference type="NCBI Taxonomy" id="2763671"/>
    <lineage>
        <taxon>Bacteria</taxon>
        <taxon>Bacillati</taxon>
        <taxon>Bacillota</taxon>
        <taxon>Clostridia</taxon>
        <taxon>Lachnospirales</taxon>
        <taxon>Lachnospiraceae</taxon>
        <taxon>Jingyaoa</taxon>
    </lineage>
</organism>
<keyword evidence="1" id="KW-0812">Transmembrane</keyword>
<dbReference type="EMBL" id="JACRSZ010000049">
    <property type="protein sequence ID" value="MBC8574774.1"/>
    <property type="molecule type" value="Genomic_DNA"/>
</dbReference>
<evidence type="ECO:0000313" key="4">
    <source>
        <dbReference type="Proteomes" id="UP000657421"/>
    </source>
</evidence>
<accession>A0ABR7NEC3</accession>
<sequence length="394" mass="43793">MSRNDTIYTLQQDIEIPKIVTDKANKILEQIRKDADMKNNKMITYQKPERKCRKRYMVIALAATLAVGTATAYAAYTGWSKGLKEELRISEDQQNHMEENGMAAFSDATVTDAGVTVTAQQSITDNYYTYLSFKIDGYSVEQGVQPDFETISVTVDGQDDFSWGGSFYNGMISDENGMAVHADGSELETEEDGSIIENYVMDDGSLEYHMVLAKSDEKGFFMGKNLHVEFKNLGTVAKADYTPDIDGTWALDMTLGGADVSRFTETEQKLGDSGATVTGVELSPVSIRVSYDFPRIEKNEEYEDENGETQVTTHYEEAPMVSGVKYKDGTTIMNLYGGPGTEGYISEDSDEYISSFAFDRVIDPDQVASVLFYKTTNGNGDVTEEPEYYEVAVK</sequence>
<reference evidence="3 4" key="1">
    <citation type="submission" date="2020-08" db="EMBL/GenBank/DDBJ databases">
        <title>Genome public.</title>
        <authorList>
            <person name="Liu C."/>
            <person name="Sun Q."/>
        </authorList>
    </citation>
    <scope>NUCLEOTIDE SEQUENCE [LARGE SCALE GENOMIC DNA]</scope>
    <source>
        <strain evidence="3 4">NSJ-46</strain>
    </source>
</reference>
<dbReference type="Gene3D" id="2.60.40.1630">
    <property type="entry name" value="bacillus anthracis domain"/>
    <property type="match status" value="1"/>
</dbReference>
<keyword evidence="4" id="KW-1185">Reference proteome</keyword>
<dbReference type="RefSeq" id="WP_249310219.1">
    <property type="nucleotide sequence ID" value="NZ_JACRSZ010000049.1"/>
</dbReference>
<evidence type="ECO:0000259" key="2">
    <source>
        <dbReference type="Pfam" id="PF13786"/>
    </source>
</evidence>
<dbReference type="Proteomes" id="UP000657421">
    <property type="component" value="Unassembled WGS sequence"/>
</dbReference>
<feature type="transmembrane region" description="Helical" evidence="1">
    <location>
        <begin position="56"/>
        <end position="76"/>
    </location>
</feature>
<protein>
    <submittedName>
        <fullName evidence="3">DUF4179 domain-containing protein</fullName>
    </submittedName>
</protein>
<feature type="domain" description="DUF4179" evidence="2">
    <location>
        <begin position="53"/>
        <end position="136"/>
    </location>
</feature>
<keyword evidence="1" id="KW-1133">Transmembrane helix</keyword>